<dbReference type="GO" id="GO:0005737">
    <property type="term" value="C:cytoplasm"/>
    <property type="evidence" value="ECO:0007669"/>
    <property type="project" value="TreeGrafter"/>
</dbReference>
<dbReference type="FunFam" id="2.170.190.11:FF:000001">
    <property type="entry name" value="Molybdopterin molybdenumtransferase"/>
    <property type="match status" value="1"/>
</dbReference>
<evidence type="ECO:0000256" key="8">
    <source>
        <dbReference type="ARBA" id="ARBA00022842"/>
    </source>
</evidence>
<comment type="cofactor">
    <cofactor evidence="1">
        <name>Mg(2+)</name>
        <dbReference type="ChEBI" id="CHEBI:18420"/>
    </cofactor>
</comment>
<protein>
    <recommendedName>
        <fullName evidence="4">molybdopterin molybdotransferase</fullName>
        <ecNumber evidence="4">2.10.1.1</ecNumber>
    </recommendedName>
</protein>
<dbReference type="FunFam" id="2.40.340.10:FF:000005">
    <property type="entry name" value="Molybdopterin molybdenumtransferase MoeA"/>
    <property type="match status" value="1"/>
</dbReference>
<dbReference type="GO" id="GO:0046872">
    <property type="term" value="F:metal ion binding"/>
    <property type="evidence" value="ECO:0007669"/>
    <property type="project" value="UniProtKB-KW"/>
</dbReference>
<dbReference type="Pfam" id="PF03453">
    <property type="entry name" value="MoeA_N"/>
    <property type="match status" value="1"/>
</dbReference>
<evidence type="ECO:0000256" key="4">
    <source>
        <dbReference type="ARBA" id="ARBA00013269"/>
    </source>
</evidence>
<evidence type="ECO:0000256" key="5">
    <source>
        <dbReference type="ARBA" id="ARBA00022505"/>
    </source>
</evidence>
<dbReference type="Proteomes" id="UP000028501">
    <property type="component" value="Chromosome"/>
</dbReference>
<dbReference type="NCBIfam" id="NF045515">
    <property type="entry name" value="Glp_gephyrin"/>
    <property type="match status" value="1"/>
</dbReference>
<dbReference type="InterPro" id="IPR036688">
    <property type="entry name" value="MoeA_C_domain_IV_sf"/>
</dbReference>
<dbReference type="HOGENOM" id="CLU_010186_3_0_2"/>
<keyword evidence="6 12" id="KW-0808">Transferase</keyword>
<keyword evidence="9" id="KW-0501">Molybdenum cofactor biosynthesis</keyword>
<dbReference type="Pfam" id="PF12727">
    <property type="entry name" value="PBP_like"/>
    <property type="match status" value="1"/>
</dbReference>
<reference evidence="12 13" key="1">
    <citation type="submission" date="2013-07" db="EMBL/GenBank/DDBJ databases">
        <title>Genome of Archaeoglobus fulgidus.</title>
        <authorList>
            <person name="Fiebig A."/>
            <person name="Birkeland N.-K."/>
        </authorList>
    </citation>
    <scope>NUCLEOTIDE SEQUENCE [LARGE SCALE GENOMIC DNA]</scope>
    <source>
        <strain evidence="12 13">DSM 8774</strain>
    </source>
</reference>
<dbReference type="SMART" id="SM00852">
    <property type="entry name" value="MoCF_biosynth"/>
    <property type="match status" value="1"/>
</dbReference>
<comment type="pathway">
    <text evidence="2">Cofactor biosynthesis; molybdopterin biosynthesis.</text>
</comment>
<organism evidence="12 13">
    <name type="scientific">Archaeoglobus fulgidus DSM 8774</name>
    <dbReference type="NCBI Taxonomy" id="1344584"/>
    <lineage>
        <taxon>Archaea</taxon>
        <taxon>Methanobacteriati</taxon>
        <taxon>Methanobacteriota</taxon>
        <taxon>Archaeoglobi</taxon>
        <taxon>Archaeoglobales</taxon>
        <taxon>Archaeoglobaceae</taxon>
        <taxon>Archaeoglobus</taxon>
    </lineage>
</organism>
<dbReference type="FunFam" id="3.40.980.10:FF:000004">
    <property type="entry name" value="Molybdopterin molybdenumtransferase"/>
    <property type="match status" value="1"/>
</dbReference>
<name>A0A075WBK1_ARCFL</name>
<comment type="catalytic activity">
    <reaction evidence="10">
        <text>adenylyl-molybdopterin + molybdate = Mo-molybdopterin + AMP + H(+)</text>
        <dbReference type="Rhea" id="RHEA:35047"/>
        <dbReference type="ChEBI" id="CHEBI:15378"/>
        <dbReference type="ChEBI" id="CHEBI:36264"/>
        <dbReference type="ChEBI" id="CHEBI:62727"/>
        <dbReference type="ChEBI" id="CHEBI:71302"/>
        <dbReference type="ChEBI" id="CHEBI:456215"/>
        <dbReference type="EC" id="2.10.1.1"/>
    </reaction>
</comment>
<dbReference type="AlphaFoldDB" id="A0A075WBK1"/>
<dbReference type="InterPro" id="IPR001453">
    <property type="entry name" value="MoaB/Mog_dom"/>
</dbReference>
<evidence type="ECO:0000256" key="7">
    <source>
        <dbReference type="ARBA" id="ARBA00022723"/>
    </source>
</evidence>
<dbReference type="InterPro" id="IPR036135">
    <property type="entry name" value="MoeA_linker/N_sf"/>
</dbReference>
<dbReference type="FunFam" id="3.40.190.10:FF:000566">
    <property type="entry name" value="Molybdenum cofactor biosynthesis protein"/>
    <property type="match status" value="1"/>
</dbReference>
<evidence type="ECO:0000313" key="13">
    <source>
        <dbReference type="Proteomes" id="UP000028501"/>
    </source>
</evidence>
<dbReference type="Gene3D" id="3.40.190.10">
    <property type="entry name" value="Periplasmic binding protein-like II"/>
    <property type="match status" value="1"/>
</dbReference>
<dbReference type="UniPathway" id="UPA00344"/>
<accession>A0A075WBK1</accession>
<evidence type="ECO:0000259" key="11">
    <source>
        <dbReference type="SMART" id="SM00852"/>
    </source>
</evidence>
<dbReference type="NCBIfam" id="TIGR00177">
    <property type="entry name" value="molyb_syn"/>
    <property type="match status" value="1"/>
</dbReference>
<evidence type="ECO:0000256" key="9">
    <source>
        <dbReference type="ARBA" id="ARBA00023150"/>
    </source>
</evidence>
<dbReference type="Pfam" id="PF00994">
    <property type="entry name" value="MoCF_biosynth"/>
    <property type="match status" value="1"/>
</dbReference>
<dbReference type="Gene3D" id="3.90.105.10">
    <property type="entry name" value="Molybdopterin biosynthesis moea protein, domain 2"/>
    <property type="match status" value="1"/>
</dbReference>
<evidence type="ECO:0000256" key="6">
    <source>
        <dbReference type="ARBA" id="ARBA00022679"/>
    </source>
</evidence>
<dbReference type="PROSITE" id="PS01079">
    <property type="entry name" value="MOCF_BIOSYNTHESIS_2"/>
    <property type="match status" value="1"/>
</dbReference>
<dbReference type="KEGG" id="afg:AFULGI_00010200"/>
<dbReference type="GO" id="GO:0061599">
    <property type="term" value="F:molybdopterin molybdotransferase activity"/>
    <property type="evidence" value="ECO:0007669"/>
    <property type="project" value="UniProtKB-EC"/>
</dbReference>
<keyword evidence="8" id="KW-0460">Magnesium</keyword>
<dbReference type="InterPro" id="IPR036425">
    <property type="entry name" value="MoaB/Mog-like_dom_sf"/>
</dbReference>
<dbReference type="InterPro" id="IPR008284">
    <property type="entry name" value="MoCF_biosynth_CS"/>
</dbReference>
<dbReference type="Pfam" id="PF03454">
    <property type="entry name" value="MoeA_C"/>
    <property type="match status" value="1"/>
</dbReference>
<dbReference type="PANTHER" id="PTHR10192:SF5">
    <property type="entry name" value="GEPHYRIN"/>
    <property type="match status" value="1"/>
</dbReference>
<keyword evidence="5" id="KW-0500">Molybdenum</keyword>
<evidence type="ECO:0000256" key="2">
    <source>
        <dbReference type="ARBA" id="ARBA00005046"/>
    </source>
</evidence>
<dbReference type="NCBIfam" id="NF011068">
    <property type="entry name" value="PRK14498.1"/>
    <property type="match status" value="1"/>
</dbReference>
<dbReference type="Gene3D" id="3.40.980.10">
    <property type="entry name" value="MoaB/Mog-like domain"/>
    <property type="match status" value="1"/>
</dbReference>
<dbReference type="InterPro" id="IPR005110">
    <property type="entry name" value="MoeA_linker/N"/>
</dbReference>
<dbReference type="GO" id="GO:0006777">
    <property type="term" value="P:Mo-molybdopterin cofactor biosynthetic process"/>
    <property type="evidence" value="ECO:0007669"/>
    <property type="project" value="UniProtKB-KW"/>
</dbReference>
<dbReference type="RefSeq" id="WP_048095424.1">
    <property type="nucleotide sequence ID" value="NZ_CP006577.1"/>
</dbReference>
<evidence type="ECO:0000256" key="10">
    <source>
        <dbReference type="ARBA" id="ARBA00047317"/>
    </source>
</evidence>
<dbReference type="SUPFAM" id="SSF63867">
    <property type="entry name" value="MoeA C-terminal domain-like"/>
    <property type="match status" value="1"/>
</dbReference>
<dbReference type="InterPro" id="IPR024370">
    <property type="entry name" value="PBP_domain"/>
</dbReference>
<dbReference type="SUPFAM" id="SSF53850">
    <property type="entry name" value="Periplasmic binding protein-like II"/>
    <property type="match status" value="1"/>
</dbReference>
<dbReference type="InterPro" id="IPR038987">
    <property type="entry name" value="MoeA-like"/>
</dbReference>
<dbReference type="PANTHER" id="PTHR10192">
    <property type="entry name" value="MOLYBDOPTERIN BIOSYNTHESIS PROTEIN"/>
    <property type="match status" value="1"/>
</dbReference>
<proteinExistence type="inferred from homology"/>
<feature type="domain" description="MoaB/Mog" evidence="11">
    <location>
        <begin position="187"/>
        <end position="325"/>
    </location>
</feature>
<dbReference type="SUPFAM" id="SSF63882">
    <property type="entry name" value="MoeA N-terminal region -like"/>
    <property type="match status" value="1"/>
</dbReference>
<dbReference type="GeneID" id="24794532"/>
<dbReference type="EMBL" id="CP006577">
    <property type="protein sequence ID" value="AIG97805.1"/>
    <property type="molecule type" value="Genomic_DNA"/>
</dbReference>
<comment type="similarity">
    <text evidence="3">Belongs to the MoeA family.</text>
</comment>
<evidence type="ECO:0000256" key="1">
    <source>
        <dbReference type="ARBA" id="ARBA00001946"/>
    </source>
</evidence>
<dbReference type="Gene3D" id="2.170.190.11">
    <property type="entry name" value="Molybdopterin biosynthesis moea protein, domain 3"/>
    <property type="match status" value="1"/>
</dbReference>
<evidence type="ECO:0000313" key="12">
    <source>
        <dbReference type="EMBL" id="AIG97805.1"/>
    </source>
</evidence>
<evidence type="ECO:0000256" key="3">
    <source>
        <dbReference type="ARBA" id="ARBA00010763"/>
    </source>
</evidence>
<sequence length="654" mass="71036">MRKVFRDVVTVDEARRLLFNHFSPRRKTGVVPLHLAAGRVLAKDVYALTDVPPFDRATMDGYAVRAEDTFEAEEDSPATLKVAGTVEAGKRPELEVESGKAMEIATGAMMPKGANAVVMVEFTRRRGDEIDIFKPVSPGENVMYAGSDVMAGELIAREGTELTHREIGVMAACGISEVEVYCRPKVAVISTGNELVKPGEKLGEGKIYDVNSYSIAAAVEENGGEAILMGIARDNEEEMRSLIAKALREADIVITSGSTSAGAGDVMYRILDDFQPGVIVHGIAIKPGKPAVIAVSDSKPIFGLPGYPTSAMTVFEVIVAPIIRELAGRRESSGAKVRARLAIKIFSAEGRREYLPVNVVEGAEGYSAYPVSGSYSGAVTAFAFTDGFVEIPENVVMLEEGDEVEVKLFSHLKPADLMIIGSHCIGVDILLSLLRKKKPYTSKVINVGSTGGILAVKRGEADIAGTHLLDESGVYNEPIVRRYGVRDAVLVKGYLREQGLIVAKGNPKSIKGFEDLLREDVTFINRNRGSGTRILIDMYLREVAERKGLSFNELTASIKGYSIEAKTHTSVAVAVASGKADVGIGIRSVASQYGLDFIPLRSEEYDFLIRKDRLEKKAVRDFLECLTSEEFAEELEKVEGLRVYERTGEVIEID</sequence>
<dbReference type="EC" id="2.10.1.1" evidence="4"/>
<dbReference type="Gene3D" id="2.40.340.10">
    <property type="entry name" value="MoeA, C-terminal, domain IV"/>
    <property type="match status" value="1"/>
</dbReference>
<dbReference type="SUPFAM" id="SSF53218">
    <property type="entry name" value="Molybdenum cofactor biosynthesis proteins"/>
    <property type="match status" value="1"/>
</dbReference>
<gene>
    <name evidence="12" type="ORF">AFULGI_00010200</name>
</gene>
<keyword evidence="7" id="KW-0479">Metal-binding</keyword>
<dbReference type="InterPro" id="IPR005111">
    <property type="entry name" value="MoeA_C_domain_IV"/>
</dbReference>
<dbReference type="CDD" id="cd00887">
    <property type="entry name" value="MoeA"/>
    <property type="match status" value="1"/>
</dbReference>